<reference evidence="1 2" key="1">
    <citation type="journal article" date="2019" name="Sci. Rep.">
        <title>Orb-weaving spider Araneus ventricosus genome elucidates the spidroin gene catalogue.</title>
        <authorList>
            <person name="Kono N."/>
            <person name="Nakamura H."/>
            <person name="Ohtoshi R."/>
            <person name="Moran D.A.P."/>
            <person name="Shinohara A."/>
            <person name="Yoshida Y."/>
            <person name="Fujiwara M."/>
            <person name="Mori M."/>
            <person name="Tomita M."/>
            <person name="Arakawa K."/>
        </authorList>
    </citation>
    <scope>NUCLEOTIDE SEQUENCE [LARGE SCALE GENOMIC DNA]</scope>
</reference>
<dbReference type="AlphaFoldDB" id="A0A4Y2IHY0"/>
<gene>
    <name evidence="1" type="ORF">AVEN_13347_1</name>
</gene>
<keyword evidence="2" id="KW-1185">Reference proteome</keyword>
<dbReference type="EMBL" id="BGPR01002681">
    <property type="protein sequence ID" value="GBM77298.1"/>
    <property type="molecule type" value="Genomic_DNA"/>
</dbReference>
<evidence type="ECO:0000313" key="1">
    <source>
        <dbReference type="EMBL" id="GBM77298.1"/>
    </source>
</evidence>
<accession>A0A4Y2IHY0</accession>
<protein>
    <submittedName>
        <fullName evidence="1">Uncharacterized protein</fullName>
    </submittedName>
</protein>
<evidence type="ECO:0000313" key="2">
    <source>
        <dbReference type="Proteomes" id="UP000499080"/>
    </source>
</evidence>
<sequence length="201" mass="23568">MAPKRRVGLMKFSLWPGGADFPHRGISCEMESPGETRPDLRTRVESGLAWEKRGRSTFTREITTSRDKRELELLCFHHVSPQSRVTDRGGKQVEREGRRWNSTRREYGRHRADPVSLQGDGALVSLSRSPPHHFGCLVGMTDEPRIRCLRMQIPLERLHTSCKRKFFSEEKSTFIDVLKRRNLFIYRRTCALRKRFHLQYS</sequence>
<proteinExistence type="predicted"/>
<name>A0A4Y2IHY0_ARAVE</name>
<organism evidence="1 2">
    <name type="scientific">Araneus ventricosus</name>
    <name type="common">Orbweaver spider</name>
    <name type="synonym">Epeira ventricosa</name>
    <dbReference type="NCBI Taxonomy" id="182803"/>
    <lineage>
        <taxon>Eukaryota</taxon>
        <taxon>Metazoa</taxon>
        <taxon>Ecdysozoa</taxon>
        <taxon>Arthropoda</taxon>
        <taxon>Chelicerata</taxon>
        <taxon>Arachnida</taxon>
        <taxon>Araneae</taxon>
        <taxon>Araneomorphae</taxon>
        <taxon>Entelegynae</taxon>
        <taxon>Araneoidea</taxon>
        <taxon>Araneidae</taxon>
        <taxon>Araneus</taxon>
    </lineage>
</organism>
<dbReference type="Proteomes" id="UP000499080">
    <property type="component" value="Unassembled WGS sequence"/>
</dbReference>
<comment type="caution">
    <text evidence="1">The sequence shown here is derived from an EMBL/GenBank/DDBJ whole genome shotgun (WGS) entry which is preliminary data.</text>
</comment>